<keyword evidence="1" id="KW-0812">Transmembrane</keyword>
<dbReference type="Proteomes" id="UP000324800">
    <property type="component" value="Unassembled WGS sequence"/>
</dbReference>
<organism evidence="2 3">
    <name type="scientific">Streblomastix strix</name>
    <dbReference type="NCBI Taxonomy" id="222440"/>
    <lineage>
        <taxon>Eukaryota</taxon>
        <taxon>Metamonada</taxon>
        <taxon>Preaxostyla</taxon>
        <taxon>Oxymonadida</taxon>
        <taxon>Streblomastigidae</taxon>
        <taxon>Streblomastix</taxon>
    </lineage>
</organism>
<protein>
    <submittedName>
        <fullName evidence="2">Uncharacterized protein</fullName>
    </submittedName>
</protein>
<evidence type="ECO:0000256" key="1">
    <source>
        <dbReference type="SAM" id="Phobius"/>
    </source>
</evidence>
<accession>A0A5J4UGD5</accession>
<evidence type="ECO:0000313" key="3">
    <source>
        <dbReference type="Proteomes" id="UP000324800"/>
    </source>
</evidence>
<keyword evidence="1" id="KW-1133">Transmembrane helix</keyword>
<dbReference type="EMBL" id="SNRW01016511">
    <property type="protein sequence ID" value="KAA6369294.1"/>
    <property type="molecule type" value="Genomic_DNA"/>
</dbReference>
<feature type="transmembrane region" description="Helical" evidence="1">
    <location>
        <begin position="12"/>
        <end position="35"/>
    </location>
</feature>
<name>A0A5J4UGD5_9EUKA</name>
<comment type="caution">
    <text evidence="2">The sequence shown here is derived from an EMBL/GenBank/DDBJ whole genome shotgun (WGS) entry which is preliminary data.</text>
</comment>
<keyword evidence="1" id="KW-0472">Membrane</keyword>
<reference evidence="2 3" key="1">
    <citation type="submission" date="2019-03" db="EMBL/GenBank/DDBJ databases">
        <title>Single cell metagenomics reveals metabolic interactions within the superorganism composed of flagellate Streblomastix strix and complex community of Bacteroidetes bacteria on its surface.</title>
        <authorList>
            <person name="Treitli S.C."/>
            <person name="Kolisko M."/>
            <person name="Husnik F."/>
            <person name="Keeling P."/>
            <person name="Hampl V."/>
        </authorList>
    </citation>
    <scope>NUCLEOTIDE SEQUENCE [LARGE SCALE GENOMIC DNA]</scope>
    <source>
        <strain evidence="2">ST1C</strain>
    </source>
</reference>
<sequence>MSRASQFALEQAWFICLLLNIGLITFIATHGELIIHNKIIDLQCAILILSTIVRVCSHYIFHAEEYSNTSKTRTHPYSRATQKHVMTALHWQKIAQH</sequence>
<proteinExistence type="predicted"/>
<dbReference type="AlphaFoldDB" id="A0A5J4UGD5"/>
<feature type="transmembrane region" description="Helical" evidence="1">
    <location>
        <begin position="42"/>
        <end position="61"/>
    </location>
</feature>
<gene>
    <name evidence="2" type="ORF">EZS28_035180</name>
</gene>
<evidence type="ECO:0000313" key="2">
    <source>
        <dbReference type="EMBL" id="KAA6369294.1"/>
    </source>
</evidence>